<feature type="binding site" evidence="9">
    <location>
        <begin position="289"/>
        <end position="298"/>
    </location>
    <ligand>
        <name>ATP</name>
        <dbReference type="ChEBI" id="CHEBI:30616"/>
    </ligand>
</feature>
<evidence type="ECO:0000256" key="9">
    <source>
        <dbReference type="HAMAP-Rule" id="MF_03211"/>
    </source>
</evidence>
<protein>
    <recommendedName>
        <fullName evidence="9">RNA cytidine acetyltransferase</fullName>
        <ecNumber evidence="9">2.3.1.-</ecNumber>
    </recommendedName>
    <alternativeName>
        <fullName evidence="9">18S rRNA cytosine acetyltransferase</fullName>
    </alternativeName>
</protein>
<dbReference type="GO" id="GO:0051391">
    <property type="term" value="P:tRNA acetylation"/>
    <property type="evidence" value="ECO:0007669"/>
    <property type="project" value="UniProtKB-UniRule"/>
</dbReference>
<feature type="domain" description="N-acetyltransferase" evidence="14">
    <location>
        <begin position="548"/>
        <end position="785"/>
    </location>
</feature>
<evidence type="ECO:0000256" key="7">
    <source>
        <dbReference type="ARBA" id="ARBA00023242"/>
    </source>
</evidence>
<organism evidence="16 17">
    <name type="scientific">Ceraceosorus bombacis</name>
    <dbReference type="NCBI Taxonomy" id="401625"/>
    <lineage>
        <taxon>Eukaryota</taxon>
        <taxon>Fungi</taxon>
        <taxon>Dikarya</taxon>
        <taxon>Basidiomycota</taxon>
        <taxon>Ustilaginomycotina</taxon>
        <taxon>Exobasidiomycetes</taxon>
        <taxon>Ceraceosorales</taxon>
        <taxon>Ceraceosoraceae</taxon>
        <taxon>Ceraceosorus</taxon>
    </lineage>
</organism>
<evidence type="ECO:0000313" key="17">
    <source>
        <dbReference type="Proteomes" id="UP000054845"/>
    </source>
</evidence>
<feature type="domain" description="Possible tRNA binding" evidence="15">
    <location>
        <begin position="803"/>
        <end position="897"/>
    </location>
</feature>
<dbReference type="PANTHER" id="PTHR10925:SF5">
    <property type="entry name" value="RNA CYTIDINE ACETYLTRANSFERASE"/>
    <property type="match status" value="1"/>
</dbReference>
<dbReference type="AlphaFoldDB" id="A0A0P1BKJ1"/>
<feature type="binding site" evidence="9">
    <location>
        <begin position="657"/>
        <end position="663"/>
    </location>
    <ligand>
        <name>acetyl-CoA</name>
        <dbReference type="ChEBI" id="CHEBI:57288"/>
    </ligand>
</feature>
<gene>
    <name evidence="9" type="primary">NAT10</name>
</gene>
<dbReference type="GO" id="GO:0051392">
    <property type="term" value="F:tRNA cytidine N4-acetyltransferase activity"/>
    <property type="evidence" value="ECO:0007669"/>
    <property type="project" value="RHEA"/>
</dbReference>
<keyword evidence="6 9" id="KW-0067">ATP-binding</keyword>
<evidence type="ECO:0000256" key="4">
    <source>
        <dbReference type="ARBA" id="ARBA00022694"/>
    </source>
</evidence>
<dbReference type="Gene3D" id="3.40.630.30">
    <property type="match status" value="1"/>
</dbReference>
<evidence type="ECO:0000256" key="3">
    <source>
        <dbReference type="ARBA" id="ARBA00022679"/>
    </source>
</evidence>
<evidence type="ECO:0000256" key="10">
    <source>
        <dbReference type="SAM" id="Coils"/>
    </source>
</evidence>
<keyword evidence="5 9" id="KW-0547">Nucleotide-binding</keyword>
<feature type="domain" description="TcmA/NAT10 helicase" evidence="12">
    <location>
        <begin position="284"/>
        <end position="508"/>
    </location>
</feature>
<dbReference type="STRING" id="401625.A0A0P1BKJ1"/>
<dbReference type="InterPro" id="IPR033688">
    <property type="entry name" value="NAT10"/>
</dbReference>
<dbReference type="Pfam" id="PF13718">
    <property type="entry name" value="GNAT_acetyltr_2"/>
    <property type="match status" value="1"/>
</dbReference>
<keyword evidence="3 9" id="KW-0808">Transferase</keyword>
<comment type="catalytic activity">
    <reaction evidence="9">
        <text>a cytidine in tRNA + acetyl-CoA + ATP + H2O = an N(4)-acetylcytidine in tRNA + ADP + phosphate + CoA + H(+)</text>
        <dbReference type="Rhea" id="RHEA:53876"/>
        <dbReference type="Rhea" id="RHEA-COMP:13670"/>
        <dbReference type="Rhea" id="RHEA-COMP:13671"/>
        <dbReference type="ChEBI" id="CHEBI:15377"/>
        <dbReference type="ChEBI" id="CHEBI:15378"/>
        <dbReference type="ChEBI" id="CHEBI:30616"/>
        <dbReference type="ChEBI" id="CHEBI:43474"/>
        <dbReference type="ChEBI" id="CHEBI:57287"/>
        <dbReference type="ChEBI" id="CHEBI:57288"/>
        <dbReference type="ChEBI" id="CHEBI:74900"/>
        <dbReference type="ChEBI" id="CHEBI:82748"/>
        <dbReference type="ChEBI" id="CHEBI:456216"/>
    </reaction>
</comment>
<evidence type="ECO:0000259" key="14">
    <source>
        <dbReference type="Pfam" id="PF13718"/>
    </source>
</evidence>
<dbReference type="GO" id="GO:0000049">
    <property type="term" value="F:tRNA binding"/>
    <property type="evidence" value="ECO:0007669"/>
    <property type="project" value="TreeGrafter"/>
</dbReference>
<dbReference type="EC" id="2.3.1.-" evidence="9"/>
<dbReference type="Proteomes" id="UP000054845">
    <property type="component" value="Unassembled WGS sequence"/>
</dbReference>
<dbReference type="Pfam" id="PF08351">
    <property type="entry name" value="TmcA_N"/>
    <property type="match status" value="1"/>
</dbReference>
<dbReference type="HAMAP" id="MF_03211">
    <property type="entry name" value="RNA_acetyltr_Nat10"/>
    <property type="match status" value="1"/>
</dbReference>
<dbReference type="OrthoDB" id="10067491at2759"/>
<evidence type="ECO:0000313" key="16">
    <source>
        <dbReference type="EMBL" id="CEH17021.1"/>
    </source>
</evidence>
<feature type="region of interest" description="Disordered" evidence="11">
    <location>
        <begin position="1084"/>
        <end position="1146"/>
    </location>
</feature>
<evidence type="ECO:0000259" key="15">
    <source>
        <dbReference type="Pfam" id="PF13725"/>
    </source>
</evidence>
<dbReference type="InterPro" id="IPR027992">
    <property type="entry name" value="tRNA_bind_dom"/>
</dbReference>
<evidence type="ECO:0000259" key="12">
    <source>
        <dbReference type="Pfam" id="PF05127"/>
    </source>
</evidence>
<dbReference type="EMBL" id="CCYA01000254">
    <property type="protein sequence ID" value="CEH17021.1"/>
    <property type="molecule type" value="Genomic_DNA"/>
</dbReference>
<dbReference type="InterPro" id="IPR032672">
    <property type="entry name" value="TmcA/NAT10/Kre33"/>
</dbReference>
<feature type="compositionally biased region" description="Acidic residues" evidence="11">
    <location>
        <begin position="1009"/>
        <end position="1038"/>
    </location>
</feature>
<accession>A0A0P1BKJ1</accession>
<dbReference type="Gene3D" id="3.40.50.11040">
    <property type="match status" value="1"/>
</dbReference>
<dbReference type="Gene3D" id="3.40.50.300">
    <property type="entry name" value="P-loop containing nucleotide triphosphate hydrolases"/>
    <property type="match status" value="1"/>
</dbReference>
<comment type="catalytic activity">
    <reaction evidence="9">
        <text>a cytidine in 18S rRNA + acetyl-CoA + ATP + H2O = an N(4)-acetylcytidine in 18S rRNA + ADP + phosphate + CoA + H(+)</text>
        <dbReference type="Rhea" id="RHEA:51424"/>
        <dbReference type="Rhea" id="RHEA-COMP:13575"/>
        <dbReference type="Rhea" id="RHEA-COMP:13576"/>
        <dbReference type="ChEBI" id="CHEBI:15377"/>
        <dbReference type="ChEBI" id="CHEBI:15378"/>
        <dbReference type="ChEBI" id="CHEBI:30616"/>
        <dbReference type="ChEBI" id="CHEBI:43474"/>
        <dbReference type="ChEBI" id="CHEBI:57287"/>
        <dbReference type="ChEBI" id="CHEBI:57288"/>
        <dbReference type="ChEBI" id="CHEBI:74900"/>
        <dbReference type="ChEBI" id="CHEBI:82748"/>
        <dbReference type="ChEBI" id="CHEBI:456216"/>
    </reaction>
</comment>
<evidence type="ECO:0000256" key="8">
    <source>
        <dbReference type="ARBA" id="ARBA00023315"/>
    </source>
</evidence>
<reference evidence="16 17" key="1">
    <citation type="submission" date="2014-09" db="EMBL/GenBank/DDBJ databases">
        <authorList>
            <person name="Magalhaes I.L.F."/>
            <person name="Oliveira U."/>
            <person name="Santos F.R."/>
            <person name="Vidigal T.H.D.A."/>
            <person name="Brescovit A.D."/>
            <person name="Santos A.J."/>
        </authorList>
    </citation>
    <scope>NUCLEOTIDE SEQUENCE [LARGE SCALE GENOMIC DNA]</scope>
</reference>
<dbReference type="GO" id="GO:0005730">
    <property type="term" value="C:nucleolus"/>
    <property type="evidence" value="ECO:0007669"/>
    <property type="project" value="UniProtKB-SubCell"/>
</dbReference>
<feature type="domain" description="TmcA/NAT10 N-terminal" evidence="13">
    <location>
        <begin position="8"/>
        <end position="196"/>
    </location>
</feature>
<feature type="domain" description="Possible tRNA binding" evidence="15">
    <location>
        <begin position="921"/>
        <end position="1074"/>
    </location>
</feature>
<feature type="compositionally biased region" description="Polar residues" evidence="11">
    <location>
        <begin position="1085"/>
        <end position="1104"/>
    </location>
</feature>
<comment type="similarity">
    <text evidence="9">Belongs to the RNA cytidine acetyltransferase family. NAT10 subfamily.</text>
</comment>
<dbReference type="PROSITE" id="PS00018">
    <property type="entry name" value="EF_HAND_1"/>
    <property type="match status" value="1"/>
</dbReference>
<dbReference type="InterPro" id="IPR027417">
    <property type="entry name" value="P-loop_NTPase"/>
</dbReference>
<keyword evidence="10" id="KW-0175">Coiled coil</keyword>
<dbReference type="GO" id="GO:0005524">
    <property type="term" value="F:ATP binding"/>
    <property type="evidence" value="ECO:0007669"/>
    <property type="project" value="UniProtKB-UniRule"/>
</dbReference>
<dbReference type="InterPro" id="IPR007807">
    <property type="entry name" value="TcmA/NAT10_helicase"/>
</dbReference>
<dbReference type="Pfam" id="PF05127">
    <property type="entry name" value="NAT10_TcmA_helicase"/>
    <property type="match status" value="1"/>
</dbReference>
<name>A0A0P1BKJ1_9BASI</name>
<feature type="binding site" evidence="9">
    <location>
        <position position="758"/>
    </location>
    <ligand>
        <name>acetyl-CoA</name>
        <dbReference type="ChEBI" id="CHEBI:57288"/>
    </ligand>
</feature>
<comment type="subcellular location">
    <subcellularLocation>
        <location evidence="1 9">Nucleus</location>
        <location evidence="1 9">Nucleolus</location>
    </subcellularLocation>
</comment>
<feature type="region of interest" description="Disordered" evidence="11">
    <location>
        <begin position="1009"/>
        <end position="1050"/>
    </location>
</feature>
<evidence type="ECO:0000256" key="11">
    <source>
        <dbReference type="SAM" id="MobiDB-lite"/>
    </source>
</evidence>
<proteinExistence type="inferred from homology"/>
<dbReference type="InterPro" id="IPR018247">
    <property type="entry name" value="EF_Hand_1_Ca_BS"/>
</dbReference>
<keyword evidence="2 9" id="KW-0698">rRNA processing</keyword>
<dbReference type="GO" id="GO:1990883">
    <property type="term" value="F:18S rRNA cytidine N-acetyltransferase activity"/>
    <property type="evidence" value="ECO:0007669"/>
    <property type="project" value="TreeGrafter"/>
</dbReference>
<evidence type="ECO:0000256" key="1">
    <source>
        <dbReference type="ARBA" id="ARBA00004604"/>
    </source>
</evidence>
<feature type="coiled-coil region" evidence="10">
    <location>
        <begin position="935"/>
        <end position="962"/>
    </location>
</feature>
<evidence type="ECO:0000256" key="5">
    <source>
        <dbReference type="ARBA" id="ARBA00022741"/>
    </source>
</evidence>
<keyword evidence="8 9" id="KW-0012">Acyltransferase</keyword>
<dbReference type="InterPro" id="IPR000182">
    <property type="entry name" value="GNAT_dom"/>
</dbReference>
<sequence length="1146" mass="126567">MRKQLDPRIAALIRSSIHTSHRSFVVLVGDHSRDQIVNLHFLLSQSRTTARPSVLWCYKSDLGFTTHRKKREAKIKRDMQRGIRDKDANNMTPFELFIGVTEIRYCYYKETEKILGNTFGMLVLQDFEAVTPNILARTIETVEGGGVVVLMLKTMTSLRQLYGAAMDVHKSYRSSFDSAEPVARFNERFLLSLAACNRALFLDDELNVLPVSRGRDISIEASSTAPGALKSKSEQELEWIKAETKSTPVVGDVVRHCKTRDQAKVVLTILDILSSSQLSTTVALTAGRGRGKSAALGLCIAAAVVHGYSNIFVTSPAPSNLKTLFEFLFKGLAALGYEEVSDWSVQKGVKEFKDHVVRVNIFKHHRQTIQYIDPNDNNTLGQAELVVVDEAAAIPLPVLKRLLGPYLVFLSSTINGYEGTGRSLSLKLLQQLRGGGNAHQNQDTDAAALVRNSSKDASSRITGKALSAEGAAGMSTIRSLKEVQLNEPIRYAGGDAVERWLHELLCLDASLTPLSAHSSPHPSSCQLYGVNRDALFSYHAASEVFLQRIMALYVAAHYKNSPNDLQLMSDAPAHRLFVLLGPSDKTQKQQLPEPLAVMQVALEGNISNEIIMRSLARGQREAGDLIPWLIAQQYQDDEFAGLSGARIVRVAVHPDHAGAGYGTRAVELLREFYKGGLLDADALARRQANASAQARDEETFEKIRDDALLGANDASISIRDAHRMPALLERLEERRPERLDWIGVSFGHTPALFRFWKRAGYVPLYVRQQASELTGEHSTLMLRGLEVQQQQEGQVQQEQGPEWLSAFASDFVRRFISLLAGRFRALDCVPALAVLEAASSASNDSKADRLTLQELRVHFSPFDIKRLEAYSNSMIELPTILDLLPALASLYFTRRLQAVAEGIGSEEGPRGEERTRTGTKMLELGALQSSLLLAVALQKKDLEELQSEIGLMKNQTNALMLKAVRKMLGSVKMVEEQEVARKMGLRALQSGKGANGAFEPLRRDVQQDFEEAEQTGDDGEGDGDEKKEEEEEEEEEEPAQSALDRKEFAAKQALPRALEKYAIDKEGRDWTDAEAQVQRAIALGTSASASTTEQGRSGKAQTIVSVKGAPAPASFSYTGKEQRSNGGKKRREDNGGDKKSKKTKRR</sequence>
<dbReference type="Pfam" id="PF13725">
    <property type="entry name" value="tRNA_bind_2"/>
    <property type="match status" value="2"/>
</dbReference>
<dbReference type="GO" id="GO:0030686">
    <property type="term" value="C:90S preribosome"/>
    <property type="evidence" value="ECO:0007669"/>
    <property type="project" value="TreeGrafter"/>
</dbReference>
<dbReference type="InterPro" id="IPR013562">
    <property type="entry name" value="TmcA/NAT10_N"/>
</dbReference>
<evidence type="ECO:0000259" key="13">
    <source>
        <dbReference type="Pfam" id="PF08351"/>
    </source>
</evidence>
<dbReference type="PANTHER" id="PTHR10925">
    <property type="entry name" value="N-ACETYLTRANSFERASE 10"/>
    <property type="match status" value="1"/>
</dbReference>
<evidence type="ECO:0000256" key="2">
    <source>
        <dbReference type="ARBA" id="ARBA00022552"/>
    </source>
</evidence>
<feature type="binding site" evidence="9">
    <location>
        <position position="490"/>
    </location>
    <ligand>
        <name>ATP</name>
        <dbReference type="ChEBI" id="CHEBI:30616"/>
    </ligand>
</feature>
<keyword evidence="17" id="KW-1185">Reference proteome</keyword>
<comment type="subunit">
    <text evidence="9">Interacts with TAN1.</text>
</comment>
<keyword evidence="4 9" id="KW-0819">tRNA processing</keyword>
<keyword evidence="7 9" id="KW-0539">Nucleus</keyword>
<feature type="binding site" evidence="9">
    <location>
        <begin position="650"/>
        <end position="652"/>
    </location>
    <ligand>
        <name>acetyl-CoA</name>
        <dbReference type="ChEBI" id="CHEBI:57288"/>
    </ligand>
</feature>
<evidence type="ECO:0000256" key="6">
    <source>
        <dbReference type="ARBA" id="ARBA00022840"/>
    </source>
</evidence>
<dbReference type="GO" id="GO:1904812">
    <property type="term" value="P:rRNA acetylation involved in maturation of SSU-rRNA"/>
    <property type="evidence" value="ECO:0007669"/>
    <property type="project" value="InterPro"/>
</dbReference>
<comment type="function">
    <text evidence="9">RNA cytidine acetyltransferase with specificity toward both 18S rRNA and tRNAs. Catalyzes the formation of N(4)-acetylcytidine (ac4C) in 18S rRNA. Required for early nucleolar cleavages of precursor rRNA at sites A0, A1 and A2 during 18S rRNA synthesis. Catalyzes the formation of ac4C in serine and leucine tRNAs. Requires the tRNA-binding adapter protein TAN1 for full tRNA acetyltransferase activity but not for 18S rRNA acetylation.</text>
</comment>